<protein>
    <submittedName>
        <fullName evidence="1">Glycine dehydrogenase (Decarboxylating) 1</fullName>
    </submittedName>
</protein>
<sequence length="235" mass="25531">MGSSASLLDEGIATAEAMAMSNNIQKGRKKTFIIASNCHPQTIDICSFGPVSGYVLDYGEFIKNACANGIKVVIASDLLVLAMLKPPDDGGDYICGGLCLEVWCANGIDYYHTWHSAIHFKGNLPETSIDSSGKSALGMAMQTTERHIRKDKATSNICTPRVKCADAHAIANAPYKSEMNLWVVDIPTLYHTQHELLRYINLLLSKGSLPVPQRDSIGNLGSCIMKLNATTEMIH</sequence>
<proteinExistence type="predicted"/>
<gene>
    <name evidence="1" type="ORF">KPL71_000508</name>
</gene>
<dbReference type="Proteomes" id="UP000829398">
    <property type="component" value="Chromosome 1"/>
</dbReference>
<evidence type="ECO:0000313" key="1">
    <source>
        <dbReference type="EMBL" id="KAH9799983.1"/>
    </source>
</evidence>
<name>A0ACB8NPA6_CITSI</name>
<reference evidence="2" key="1">
    <citation type="journal article" date="2023" name="Hortic. Res.">
        <title>A chromosome-level phased genome enabling allele-level studies in sweet orange: a case study on citrus Huanglongbing tolerance.</title>
        <authorList>
            <person name="Wu B."/>
            <person name="Yu Q."/>
            <person name="Deng Z."/>
            <person name="Duan Y."/>
            <person name="Luo F."/>
            <person name="Gmitter F. Jr."/>
        </authorList>
    </citation>
    <scope>NUCLEOTIDE SEQUENCE [LARGE SCALE GENOMIC DNA]</scope>
    <source>
        <strain evidence="2">cv. Valencia</strain>
    </source>
</reference>
<comment type="caution">
    <text evidence="1">The sequence shown here is derived from an EMBL/GenBank/DDBJ whole genome shotgun (WGS) entry which is preliminary data.</text>
</comment>
<organism evidence="1 2">
    <name type="scientific">Citrus sinensis</name>
    <name type="common">Sweet orange</name>
    <name type="synonym">Citrus aurantium var. sinensis</name>
    <dbReference type="NCBI Taxonomy" id="2711"/>
    <lineage>
        <taxon>Eukaryota</taxon>
        <taxon>Viridiplantae</taxon>
        <taxon>Streptophyta</taxon>
        <taxon>Embryophyta</taxon>
        <taxon>Tracheophyta</taxon>
        <taxon>Spermatophyta</taxon>
        <taxon>Magnoliopsida</taxon>
        <taxon>eudicotyledons</taxon>
        <taxon>Gunneridae</taxon>
        <taxon>Pentapetalae</taxon>
        <taxon>rosids</taxon>
        <taxon>malvids</taxon>
        <taxon>Sapindales</taxon>
        <taxon>Rutaceae</taxon>
        <taxon>Aurantioideae</taxon>
        <taxon>Citrus</taxon>
    </lineage>
</organism>
<accession>A0ACB8NPA6</accession>
<dbReference type="EMBL" id="CM039170">
    <property type="protein sequence ID" value="KAH9799983.1"/>
    <property type="molecule type" value="Genomic_DNA"/>
</dbReference>
<keyword evidence="2" id="KW-1185">Reference proteome</keyword>
<evidence type="ECO:0000313" key="2">
    <source>
        <dbReference type="Proteomes" id="UP000829398"/>
    </source>
</evidence>